<dbReference type="Proteomes" id="UP000280307">
    <property type="component" value="Unassembled WGS sequence"/>
</dbReference>
<reference evidence="2 3" key="1">
    <citation type="submission" date="2018-12" db="EMBL/GenBank/DDBJ databases">
        <title>Genome Sequence of Candidatus Viridilinea halotolerans isolated from saline sulfide-rich spring.</title>
        <authorList>
            <person name="Grouzdev D.S."/>
            <person name="Burganskaya E.I."/>
            <person name="Krutkina M.S."/>
            <person name="Sukhacheva M.V."/>
            <person name="Gorlenko V.M."/>
        </authorList>
    </citation>
    <scope>NUCLEOTIDE SEQUENCE [LARGE SCALE GENOMIC DNA]</scope>
    <source>
        <strain evidence="2">Chok-6</strain>
    </source>
</reference>
<dbReference type="Gene3D" id="3.30.70.20">
    <property type="match status" value="2"/>
</dbReference>
<dbReference type="SUPFAM" id="SSF54862">
    <property type="entry name" value="4Fe-4S ferredoxins"/>
    <property type="match status" value="1"/>
</dbReference>
<dbReference type="PROSITE" id="PS51379">
    <property type="entry name" value="4FE4S_FER_2"/>
    <property type="match status" value="1"/>
</dbReference>
<dbReference type="InterPro" id="IPR030948">
    <property type="entry name" value="TAT_var_transloc_signal_dom"/>
</dbReference>
<name>A0A426TY70_9CHLR</name>
<dbReference type="PROSITE" id="PS51318">
    <property type="entry name" value="TAT"/>
    <property type="match status" value="1"/>
</dbReference>
<gene>
    <name evidence="2" type="ORF">EI684_12635</name>
</gene>
<proteinExistence type="predicted"/>
<dbReference type="PANTHER" id="PTHR42783:SF3">
    <property type="entry name" value="GLUTAMATE SYNTHASE [NADPH] SMALL CHAIN-RELATED"/>
    <property type="match status" value="1"/>
</dbReference>
<evidence type="ECO:0000313" key="3">
    <source>
        <dbReference type="Proteomes" id="UP000280307"/>
    </source>
</evidence>
<sequence>MTSHNPDLETVREQLRNTQGKDYWSSLDQLADTPAFRELLEREFPRGAAELGPDSVSRRTFLKLMGASFALAGVTGCTFTPPEQLAPFVNQPTGRTPGIPNYFATAVTLSGYATGVVVRSNDGRPTKIEGNPLHPASLGSTDIFAQGDILNMYDPDRSQQVLDQGTPSSWDAFVAAVNPLLTGDGANIRILTTTVTSPTLAQQLADLQVRFPQCRWYQYEPINRDNVYEGAQLAFGEDVAVRYDFSQADVVVALDADFLAPGPGFVAYARAFADARRVTAESDKMNRLYVVEATPSTTGATAEHRLPLKASSIASFAQSLAAGLGVGSPASGLPEKATAFLDALLADLRDHQGSSLIIAGDQQPPAVHALAHAMNEVLGNVGQTVIYTEPVVAQPTNQTNDLASLIRDLNSESVDLLVIIGGNPVYDAPGDLLLGDALSRAMTVVHHGLFVNETAAHATWHIPAAHSLEGWSDARAFDGTVSIIQPLIEPLYAGKTPHEILALLLGLPDARPYDMVRNYWQAQRPAADFDRFWHEALVSGVVPDTAAATVTPTPNLGAIAAATIPAPTSGPELVFRPDAGLYDGSYANNGWLMELPRPISQLVWDNAALMSPGTADRLFNLGLGFADGGNPLAVESRQQREINLERITAVNGTVVAIEHNGGRIELPIWLTPGHADDSITVMLGYGRSAAGRVGNGVGVNAYPVRTSNALWFADEVQVRNLNRRYQLVSTQNHWTMEGRDLYRVGVFERFKAEGPKYIANEVYKHEYGKESPGPGTEGYQSLQTNQDDVYDGRNAWGISINLNACIGCNTCVAACQAENNIPIVGKAQVAVGREMHWLRIDRYYTGSDLDNPATYFQPIGCVQCERAPCEVVCPVAATVHDYEGLNNMVYNRCVGTKYCSNNCPFKVRRFNFHQYTDITTASVQLQRNPEVTVRNRGVMEKCSYCIQRISAARINAKKSAVQAGQREYTINDGDIVTACQAACPTQAIVFGDKNDEGSKVYKWKHEGHSYYLLGLLNLKPRTTYLARVRNPNPELEHESSEH</sequence>
<dbReference type="InterPro" id="IPR006311">
    <property type="entry name" value="TAT_signal"/>
</dbReference>
<dbReference type="AlphaFoldDB" id="A0A426TY70"/>
<dbReference type="CDD" id="cd02784">
    <property type="entry name" value="MopB_CT_PHLH"/>
    <property type="match status" value="1"/>
</dbReference>
<evidence type="ECO:0000259" key="1">
    <source>
        <dbReference type="PROSITE" id="PS51379"/>
    </source>
</evidence>
<accession>A0A426TY70</accession>
<protein>
    <submittedName>
        <fullName evidence="2">4Fe-4S dicluster domain-containing protein</fullName>
    </submittedName>
</protein>
<organism evidence="2 3">
    <name type="scientific">Candidatus Viridilinea halotolerans</name>
    <dbReference type="NCBI Taxonomy" id="2491704"/>
    <lineage>
        <taxon>Bacteria</taxon>
        <taxon>Bacillati</taxon>
        <taxon>Chloroflexota</taxon>
        <taxon>Chloroflexia</taxon>
        <taxon>Chloroflexales</taxon>
        <taxon>Chloroflexineae</taxon>
        <taxon>Oscillochloridaceae</taxon>
        <taxon>Candidatus Viridilinea</taxon>
    </lineage>
</organism>
<dbReference type="PANTHER" id="PTHR42783">
    <property type="entry name" value="GLUTAMATE SYNTHASE [NADPH] SMALL CHAIN"/>
    <property type="match status" value="1"/>
</dbReference>
<dbReference type="InterPro" id="IPR017896">
    <property type="entry name" value="4Fe4S_Fe-S-bd"/>
</dbReference>
<comment type="caution">
    <text evidence="2">The sequence shown here is derived from an EMBL/GenBank/DDBJ whole genome shotgun (WGS) entry which is preliminary data.</text>
</comment>
<dbReference type="NCBIfam" id="TIGR04519">
    <property type="entry name" value="MoCo_extend_TAT"/>
    <property type="match status" value="1"/>
</dbReference>
<dbReference type="SUPFAM" id="SSF53706">
    <property type="entry name" value="Formate dehydrogenase/DMSO reductase, domains 1-3"/>
    <property type="match status" value="1"/>
</dbReference>
<dbReference type="Pfam" id="PF12838">
    <property type="entry name" value="Fer4_7"/>
    <property type="match status" value="1"/>
</dbReference>
<feature type="domain" description="4Fe-4S ferredoxin-type" evidence="1">
    <location>
        <begin position="796"/>
        <end position="826"/>
    </location>
</feature>
<dbReference type="Gene3D" id="3.40.50.740">
    <property type="match status" value="1"/>
</dbReference>
<dbReference type="EMBL" id="RSAS01000493">
    <property type="protein sequence ID" value="RRR70803.1"/>
    <property type="molecule type" value="Genomic_DNA"/>
</dbReference>
<evidence type="ECO:0000313" key="2">
    <source>
        <dbReference type="EMBL" id="RRR70803.1"/>
    </source>
</evidence>
<dbReference type="CDD" id="cd10551">
    <property type="entry name" value="PsrB"/>
    <property type="match status" value="1"/>
</dbReference>